<evidence type="ECO:0000256" key="2">
    <source>
        <dbReference type="ARBA" id="ARBA00022801"/>
    </source>
</evidence>
<evidence type="ECO:0000259" key="4">
    <source>
        <dbReference type="SMART" id="SM00642"/>
    </source>
</evidence>
<name>A0A4R1QNX7_9FIRM</name>
<reference evidence="5 6" key="1">
    <citation type="submission" date="2019-03" db="EMBL/GenBank/DDBJ databases">
        <title>Genomic Encyclopedia of Type Strains, Phase IV (KMG-IV): sequencing the most valuable type-strain genomes for metagenomic binning, comparative biology and taxonomic classification.</title>
        <authorList>
            <person name="Goeker M."/>
        </authorList>
    </citation>
    <scope>NUCLEOTIDE SEQUENCE [LARGE SCALE GENOMIC DNA]</scope>
    <source>
        <strain evidence="5 6">DSM 100556</strain>
    </source>
</reference>
<dbReference type="CDD" id="cd02857">
    <property type="entry name" value="E_set_CDase_PDE_N"/>
    <property type="match status" value="1"/>
</dbReference>
<dbReference type="STRING" id="1469948.GCA_000732725_04024"/>
<keyword evidence="3 5" id="KW-0326">Glycosidase</keyword>
<gene>
    <name evidence="5" type="ORF">EDD76_115109</name>
</gene>
<dbReference type="Proteomes" id="UP000295718">
    <property type="component" value="Unassembled WGS sequence"/>
</dbReference>
<dbReference type="Gene3D" id="2.60.40.10">
    <property type="entry name" value="Immunoglobulins"/>
    <property type="match status" value="1"/>
</dbReference>
<dbReference type="InterPro" id="IPR004185">
    <property type="entry name" value="Glyco_hydro_13_lg-like_dom"/>
</dbReference>
<comment type="similarity">
    <text evidence="1">Belongs to the glycosyl hydrolase 13 family.</text>
</comment>
<dbReference type="SUPFAM" id="SSF51445">
    <property type="entry name" value="(Trans)glycosidases"/>
    <property type="match status" value="1"/>
</dbReference>
<dbReference type="InterPro" id="IPR014756">
    <property type="entry name" value="Ig_E-set"/>
</dbReference>
<dbReference type="Gene3D" id="3.90.400.10">
    <property type="entry name" value="Oligo-1,6-glucosidase, Domain 2"/>
    <property type="match status" value="1"/>
</dbReference>
<dbReference type="PANTHER" id="PTHR10357">
    <property type="entry name" value="ALPHA-AMYLASE FAMILY MEMBER"/>
    <property type="match status" value="1"/>
</dbReference>
<feature type="domain" description="Glycosyl hydrolase family 13 catalytic" evidence="4">
    <location>
        <begin position="138"/>
        <end position="495"/>
    </location>
</feature>
<dbReference type="Pfam" id="PF00128">
    <property type="entry name" value="Alpha-amylase"/>
    <property type="match status" value="1"/>
</dbReference>
<keyword evidence="6" id="KW-1185">Reference proteome</keyword>
<dbReference type="AlphaFoldDB" id="A0A4R1QNX7"/>
<dbReference type="InterPro" id="IPR013783">
    <property type="entry name" value="Ig-like_fold"/>
</dbReference>
<dbReference type="GO" id="GO:0004553">
    <property type="term" value="F:hydrolase activity, hydrolyzing O-glycosyl compounds"/>
    <property type="evidence" value="ECO:0007669"/>
    <property type="project" value="InterPro"/>
</dbReference>
<dbReference type="GO" id="GO:0005975">
    <property type="term" value="P:carbohydrate metabolic process"/>
    <property type="evidence" value="ECO:0007669"/>
    <property type="project" value="InterPro"/>
</dbReference>
<evidence type="ECO:0000313" key="6">
    <source>
        <dbReference type="Proteomes" id="UP000295718"/>
    </source>
</evidence>
<dbReference type="PANTHER" id="PTHR10357:SF210">
    <property type="entry name" value="MALTODEXTRIN GLUCOSIDASE"/>
    <property type="match status" value="1"/>
</dbReference>
<dbReference type="InterPro" id="IPR045857">
    <property type="entry name" value="O16G_dom_2"/>
</dbReference>
<dbReference type="RefSeq" id="WP_051869925.1">
    <property type="nucleotide sequence ID" value="NZ_JPNB01000003.1"/>
</dbReference>
<dbReference type="Pfam" id="PF02903">
    <property type="entry name" value="Alpha-amylase_N"/>
    <property type="match status" value="1"/>
</dbReference>
<accession>A0A4R1QNX7</accession>
<dbReference type="InterPro" id="IPR017853">
    <property type="entry name" value="GH"/>
</dbReference>
<dbReference type="Gene3D" id="3.20.20.80">
    <property type="entry name" value="Glycosidases"/>
    <property type="match status" value="1"/>
</dbReference>
<proteinExistence type="inferred from homology"/>
<evidence type="ECO:0000313" key="5">
    <source>
        <dbReference type="EMBL" id="TCL55476.1"/>
    </source>
</evidence>
<protein>
    <submittedName>
        <fullName evidence="5">Glycosidase</fullName>
    </submittedName>
</protein>
<dbReference type="OrthoDB" id="9805159at2"/>
<keyword evidence="2" id="KW-0378">Hydrolase</keyword>
<sequence length="576" mass="67799">MNEYAMLHIPDSRYCFPIGEKELVIRFRMAKEDEETKVFLIYACKYNFQEKQESAVMHVGYSDRIYNYYEIKLQLEDVRLAYIFRIEQNGKVYYFSEDGITDTYNFKEGFYNFFQMPYINKNDLLPTVDWMKDAIFYQIFVDRFFMEDIKKDCSYINMKWNDKPFAKGFAGGDLKGIIRKLDYIKELGITALYLTPIFLSVSNHKYDIINYMQVDPQFGTEEDLKELVRLAHRKGIRVVLDAVFNHCSMETEQFQDVLAKGRESEYYDWFLIDGDYPDTEKINYECFASCNYMPKLNTANKQVQEFLIRIAVYWIKEYEIDGWRLDVSDEISHEFWRTFRKAVKETKPEAVIIGENWHDAYPYLMGDQYDSIMNYAFTKACLDYFARENFDAEQMAWKLNANLMRNLEQVNRMMLNLLDSHDTHRFFTEVGKNKDKLLAALALEIIFIGAACIYYGTEICLEGGYDPDSRRCFDWEERSWDAGLMEKVKELTGLRKRPEIAQGDIRVTAQGKMLLVERGIPGKKLRLLINMTEEAQTEHMEDGGFVKLLCGNRARFEAPAAVTVEQRGFAVIGMED</sequence>
<dbReference type="SMART" id="SM00642">
    <property type="entry name" value="Aamy"/>
    <property type="match status" value="1"/>
</dbReference>
<organism evidence="5 6">
    <name type="scientific">Kineothrix alysoides</name>
    <dbReference type="NCBI Taxonomy" id="1469948"/>
    <lineage>
        <taxon>Bacteria</taxon>
        <taxon>Bacillati</taxon>
        <taxon>Bacillota</taxon>
        <taxon>Clostridia</taxon>
        <taxon>Lachnospirales</taxon>
        <taxon>Lachnospiraceae</taxon>
        <taxon>Kineothrix</taxon>
    </lineage>
</organism>
<dbReference type="CDD" id="cd11338">
    <property type="entry name" value="AmyAc_CMD"/>
    <property type="match status" value="1"/>
</dbReference>
<evidence type="ECO:0000256" key="3">
    <source>
        <dbReference type="ARBA" id="ARBA00023295"/>
    </source>
</evidence>
<dbReference type="InterPro" id="IPR006047">
    <property type="entry name" value="GH13_cat_dom"/>
</dbReference>
<comment type="caution">
    <text evidence="5">The sequence shown here is derived from an EMBL/GenBank/DDBJ whole genome shotgun (WGS) entry which is preliminary data.</text>
</comment>
<evidence type="ECO:0000256" key="1">
    <source>
        <dbReference type="ARBA" id="ARBA00008061"/>
    </source>
</evidence>
<dbReference type="SUPFAM" id="SSF81296">
    <property type="entry name" value="E set domains"/>
    <property type="match status" value="1"/>
</dbReference>
<dbReference type="EMBL" id="SLUO01000015">
    <property type="protein sequence ID" value="TCL55476.1"/>
    <property type="molecule type" value="Genomic_DNA"/>
</dbReference>